<dbReference type="AlphaFoldDB" id="A0A845DAD2"/>
<evidence type="ECO:0000313" key="3">
    <source>
        <dbReference type="Proteomes" id="UP000449092"/>
    </source>
</evidence>
<proteinExistence type="predicted"/>
<organism evidence="2 3">
    <name type="scientific">Candidatus Spechtbacteria bacterium SB0662_bin_43</name>
    <dbReference type="NCBI Taxonomy" id="2604897"/>
    <lineage>
        <taxon>Bacteria</taxon>
        <taxon>Candidatus Spechtiibacteriota</taxon>
    </lineage>
</organism>
<reference evidence="2 3" key="1">
    <citation type="submission" date="2019-09" db="EMBL/GenBank/DDBJ databases">
        <title>Characterisation of the sponge microbiome using genome-centric metagenomics.</title>
        <authorList>
            <person name="Engelberts J.P."/>
            <person name="Robbins S.J."/>
            <person name="De Goeij J.M."/>
            <person name="Aranda M."/>
            <person name="Bell S.C."/>
            <person name="Webster N.S."/>
        </authorList>
    </citation>
    <scope>NUCLEOTIDE SEQUENCE [LARGE SCALE GENOMIC DNA]</scope>
    <source>
        <strain evidence="2">SB0662_bin_43</strain>
    </source>
</reference>
<feature type="transmembrane region" description="Helical" evidence="1">
    <location>
        <begin position="32"/>
        <end position="51"/>
    </location>
</feature>
<sequence>MDSLNNNNTPSRKFLPTWDVVKKSFDLFFDNIGLGLFFVVWYVVLSIISGAEELGIEGTTQYILAVVSIIGNILFYYAIWSSFINITKGVKQSIGDALRVDVARLLKVLFVNILLALIYVVPVGVLALGFLVLPDITYIQVLYGITLLLTFFATAIFAIRYSFVPFVIIEENCSIFEAFPRSAQITKTSRTGVFILFWFVVPIVILIGLVGFLVGIFITAIIGSIIPIVAYRVLRAQELGEQDNTGIVQTTNYESSKKSTRIVSMLCISVGVVFFGVLSLIGFLALINADNEANDFVKTIEVRSIQTALSLHQALNKEYPSSIELNRCGTIDRLISIIQYDPHDSDLLDDMFYGASRNPETGKIDTYVVGTKVKEPIFSGTLHSSDIDAVFGQGHGCECGNIGDGTIGYCVGDLNRETI</sequence>
<accession>A0A845DAD2</accession>
<evidence type="ECO:0000313" key="2">
    <source>
        <dbReference type="EMBL" id="MYE37998.1"/>
    </source>
</evidence>
<dbReference type="EMBL" id="VXOY01000006">
    <property type="protein sequence ID" value="MYE37998.1"/>
    <property type="molecule type" value="Genomic_DNA"/>
</dbReference>
<comment type="caution">
    <text evidence="2">The sequence shown here is derived from an EMBL/GenBank/DDBJ whole genome shotgun (WGS) entry which is preliminary data.</text>
</comment>
<feature type="transmembrane region" description="Helical" evidence="1">
    <location>
        <begin position="63"/>
        <end position="87"/>
    </location>
</feature>
<gene>
    <name evidence="2" type="ORF">F4X82_00555</name>
</gene>
<evidence type="ECO:0008006" key="4">
    <source>
        <dbReference type="Google" id="ProtNLM"/>
    </source>
</evidence>
<keyword evidence="1" id="KW-0812">Transmembrane</keyword>
<keyword evidence="1" id="KW-0472">Membrane</keyword>
<name>A0A845DAD2_9BACT</name>
<feature type="transmembrane region" description="Helical" evidence="1">
    <location>
        <begin position="262"/>
        <end position="287"/>
    </location>
</feature>
<feature type="transmembrane region" description="Helical" evidence="1">
    <location>
        <begin position="191"/>
        <end position="210"/>
    </location>
</feature>
<feature type="transmembrane region" description="Helical" evidence="1">
    <location>
        <begin position="108"/>
        <end position="132"/>
    </location>
</feature>
<feature type="transmembrane region" description="Helical" evidence="1">
    <location>
        <begin position="216"/>
        <end position="234"/>
    </location>
</feature>
<evidence type="ECO:0000256" key="1">
    <source>
        <dbReference type="SAM" id="Phobius"/>
    </source>
</evidence>
<protein>
    <recommendedName>
        <fullName evidence="4">DUF975 family protein</fullName>
    </recommendedName>
</protein>
<feature type="transmembrane region" description="Helical" evidence="1">
    <location>
        <begin position="138"/>
        <end position="159"/>
    </location>
</feature>
<keyword evidence="1" id="KW-1133">Transmembrane helix</keyword>
<dbReference type="Proteomes" id="UP000449092">
    <property type="component" value="Unassembled WGS sequence"/>
</dbReference>